<dbReference type="InterPro" id="IPR005151">
    <property type="entry name" value="Tail-specific_protease"/>
</dbReference>
<dbReference type="InterPro" id="IPR055210">
    <property type="entry name" value="CtpA/B_N"/>
</dbReference>
<dbReference type="SUPFAM" id="SSF50156">
    <property type="entry name" value="PDZ domain-like"/>
    <property type="match status" value="1"/>
</dbReference>
<evidence type="ECO:0000256" key="4">
    <source>
        <dbReference type="ARBA" id="ARBA00022825"/>
    </source>
</evidence>
<dbReference type="InterPro" id="IPR029045">
    <property type="entry name" value="ClpP/crotonase-like_dom_sf"/>
</dbReference>
<evidence type="ECO:0000259" key="6">
    <source>
        <dbReference type="PROSITE" id="PS50106"/>
    </source>
</evidence>
<dbReference type="NCBIfam" id="TIGR00225">
    <property type="entry name" value="prc"/>
    <property type="match status" value="1"/>
</dbReference>
<dbReference type="Pfam" id="PF03572">
    <property type="entry name" value="Peptidase_S41"/>
    <property type="match status" value="1"/>
</dbReference>
<dbReference type="Gene3D" id="3.90.226.10">
    <property type="entry name" value="2-enoyl-CoA Hydratase, Chain A, domain 1"/>
    <property type="match status" value="1"/>
</dbReference>
<dbReference type="EMBL" id="LBOZ01000002">
    <property type="protein sequence ID" value="KKP48001.1"/>
    <property type="molecule type" value="Genomic_DNA"/>
</dbReference>
<dbReference type="PROSITE" id="PS50106">
    <property type="entry name" value="PDZ"/>
    <property type="match status" value="1"/>
</dbReference>
<dbReference type="GO" id="GO:0006508">
    <property type="term" value="P:proteolysis"/>
    <property type="evidence" value="ECO:0007669"/>
    <property type="project" value="UniProtKB-KW"/>
</dbReference>
<dbReference type="PANTHER" id="PTHR32060:SF30">
    <property type="entry name" value="CARBOXY-TERMINAL PROCESSING PROTEASE CTPA"/>
    <property type="match status" value="1"/>
</dbReference>
<dbReference type="InterPro" id="IPR041489">
    <property type="entry name" value="PDZ_6"/>
</dbReference>
<dbReference type="GO" id="GO:0004175">
    <property type="term" value="F:endopeptidase activity"/>
    <property type="evidence" value="ECO:0007669"/>
    <property type="project" value="TreeGrafter"/>
</dbReference>
<dbReference type="SMART" id="SM00245">
    <property type="entry name" value="TSPc"/>
    <property type="match status" value="1"/>
</dbReference>
<feature type="domain" description="PDZ" evidence="6">
    <location>
        <begin position="111"/>
        <end position="199"/>
    </location>
</feature>
<evidence type="ECO:0000256" key="5">
    <source>
        <dbReference type="RuleBase" id="RU004404"/>
    </source>
</evidence>
<keyword evidence="3 5" id="KW-0378">Hydrolase</keyword>
<dbReference type="GO" id="GO:0008236">
    <property type="term" value="F:serine-type peptidase activity"/>
    <property type="evidence" value="ECO:0007669"/>
    <property type="project" value="UniProtKB-KW"/>
</dbReference>
<sequence>MNSLKVNFSFVRKTILITLFVGIIFSSGYIFGLNGFKLETGGFPKIKISREIPNNHEDVDFALFWRVWDTLDSSYYDKSKINVSKMVYGAISGMVASLGDPYTAFLPPEENKVVEEDLSGSFEGVGIQIGFKGKNLAVIAPLPGSPAEKAGIKAGDFIVGIKDEVKKIDTGTSGITLSDAVKIIRGKANTKVTLLLLRDVSNEPITVTVERAKLDVPSVAVSFVENGTIVHIKLLKFGADTDTEWNKAVQEVINHKPTVIGIILDLRNNPGGYLQGSVDIAGEFLDKGSVVVIEDRGVLKNDFKTDRIGSFTNKNVIILVNAGSASASEILAGALSETKGYKLIGETTFGKGTIQEPLQLEKGSSLHITTAKWLTPKGVWVNEKGITPDLVIEDNPDTIIDEQLQEAIKQVTRS</sequence>
<evidence type="ECO:0000313" key="8">
    <source>
        <dbReference type="Proteomes" id="UP000033995"/>
    </source>
</evidence>
<keyword evidence="2 5" id="KW-0645">Protease</keyword>
<dbReference type="Gene3D" id="3.30.750.44">
    <property type="match status" value="1"/>
</dbReference>
<protein>
    <submittedName>
        <fullName evidence="7">Carboxyl-terminal protease</fullName>
    </submittedName>
</protein>
<dbReference type="InterPro" id="IPR004447">
    <property type="entry name" value="Peptidase_S41A"/>
</dbReference>
<comment type="similarity">
    <text evidence="1 5">Belongs to the peptidase S41A family.</text>
</comment>
<dbReference type="AlphaFoldDB" id="A0A0G0A9K5"/>
<keyword evidence="4 5" id="KW-0720">Serine protease</keyword>
<dbReference type="Proteomes" id="UP000033995">
    <property type="component" value="Unassembled WGS sequence"/>
</dbReference>
<dbReference type="Pfam" id="PF17820">
    <property type="entry name" value="PDZ_6"/>
    <property type="match status" value="1"/>
</dbReference>
<dbReference type="CDD" id="cd07560">
    <property type="entry name" value="Peptidase_S41_CPP"/>
    <property type="match status" value="1"/>
</dbReference>
<accession>A0A0G0A9K5</accession>
<dbReference type="CDD" id="cd06782">
    <property type="entry name" value="cpPDZ_CPP-like"/>
    <property type="match status" value="1"/>
</dbReference>
<dbReference type="Gene3D" id="2.30.42.10">
    <property type="match status" value="1"/>
</dbReference>
<dbReference type="SUPFAM" id="SSF52096">
    <property type="entry name" value="ClpP/crotonase"/>
    <property type="match status" value="1"/>
</dbReference>
<evidence type="ECO:0000256" key="1">
    <source>
        <dbReference type="ARBA" id="ARBA00009179"/>
    </source>
</evidence>
<gene>
    <name evidence="7" type="ORF">UR38_C0002G0104</name>
</gene>
<organism evidence="7 8">
    <name type="scientific">Candidatus Woesebacteria bacterium GW2011_GWA2_33_28</name>
    <dbReference type="NCBI Taxonomy" id="1618561"/>
    <lineage>
        <taxon>Bacteria</taxon>
        <taxon>Candidatus Woeseibacteriota</taxon>
    </lineage>
</organism>
<dbReference type="PANTHER" id="PTHR32060">
    <property type="entry name" value="TAIL-SPECIFIC PROTEASE"/>
    <property type="match status" value="1"/>
</dbReference>
<evidence type="ECO:0000313" key="7">
    <source>
        <dbReference type="EMBL" id="KKP48001.1"/>
    </source>
</evidence>
<comment type="caution">
    <text evidence="7">The sequence shown here is derived from an EMBL/GenBank/DDBJ whole genome shotgun (WGS) entry which is preliminary data.</text>
</comment>
<dbReference type="InterPro" id="IPR001478">
    <property type="entry name" value="PDZ"/>
</dbReference>
<reference evidence="7 8" key="1">
    <citation type="journal article" date="2015" name="Nature">
        <title>rRNA introns, odd ribosomes, and small enigmatic genomes across a large radiation of phyla.</title>
        <authorList>
            <person name="Brown C.T."/>
            <person name="Hug L.A."/>
            <person name="Thomas B.C."/>
            <person name="Sharon I."/>
            <person name="Castelle C.J."/>
            <person name="Singh A."/>
            <person name="Wilkins M.J."/>
            <person name="Williams K.H."/>
            <person name="Banfield J.F."/>
        </authorList>
    </citation>
    <scope>NUCLEOTIDE SEQUENCE [LARGE SCALE GENOMIC DNA]</scope>
</reference>
<name>A0A0G0A9K5_9BACT</name>
<evidence type="ECO:0000256" key="3">
    <source>
        <dbReference type="ARBA" id="ARBA00022801"/>
    </source>
</evidence>
<dbReference type="Pfam" id="PF22694">
    <property type="entry name" value="CtpB_N-like"/>
    <property type="match status" value="1"/>
</dbReference>
<dbReference type="GO" id="GO:0030288">
    <property type="term" value="C:outer membrane-bounded periplasmic space"/>
    <property type="evidence" value="ECO:0007669"/>
    <property type="project" value="TreeGrafter"/>
</dbReference>
<dbReference type="SMART" id="SM00228">
    <property type="entry name" value="PDZ"/>
    <property type="match status" value="1"/>
</dbReference>
<evidence type="ECO:0000256" key="2">
    <source>
        <dbReference type="ARBA" id="ARBA00022670"/>
    </source>
</evidence>
<dbReference type="InterPro" id="IPR036034">
    <property type="entry name" value="PDZ_sf"/>
</dbReference>
<proteinExistence type="inferred from homology"/>
<dbReference type="GO" id="GO:0007165">
    <property type="term" value="P:signal transduction"/>
    <property type="evidence" value="ECO:0007669"/>
    <property type="project" value="TreeGrafter"/>
</dbReference>